<gene>
    <name evidence="1" type="ORF">E0F88_17245</name>
</gene>
<proteinExistence type="predicted"/>
<dbReference type="EMBL" id="SMFL01000006">
    <property type="protein sequence ID" value="TDE13651.1"/>
    <property type="molecule type" value="Genomic_DNA"/>
</dbReference>
<comment type="caution">
    <text evidence="1">The sequence shown here is derived from an EMBL/GenBank/DDBJ whole genome shotgun (WGS) entry which is preliminary data.</text>
</comment>
<evidence type="ECO:0000313" key="2">
    <source>
        <dbReference type="Proteomes" id="UP000294850"/>
    </source>
</evidence>
<dbReference type="OrthoDB" id="8481162at2"/>
<name>A0A4R5DNS4_9BACT</name>
<reference evidence="1 2" key="1">
    <citation type="submission" date="2019-03" db="EMBL/GenBank/DDBJ databases">
        <title>Dyadobacter AR-3-6 sp. nov., isolated from arctic soil.</title>
        <authorList>
            <person name="Chaudhary D.K."/>
        </authorList>
    </citation>
    <scope>NUCLEOTIDE SEQUENCE [LARGE SCALE GENOMIC DNA]</scope>
    <source>
        <strain evidence="1 2">AR-3-6</strain>
    </source>
</reference>
<protein>
    <recommendedName>
        <fullName evidence="3">DUF1579 domain-containing protein</fullName>
    </recommendedName>
</protein>
<sequence length="122" mass="13770">MKTGGENEDIKIVGTDTYEWFPGGFFVLHKANVLMGTDRKESMEVIGCDAATNSYPMHFFDNQGESGIMHTSEHHGIWTFASDTLRFTGAFSKDANTISGIWEQNLNDSWELLMDIKLVRQC</sequence>
<dbReference type="Proteomes" id="UP000294850">
    <property type="component" value="Unassembled WGS sequence"/>
</dbReference>
<keyword evidence="2" id="KW-1185">Reference proteome</keyword>
<evidence type="ECO:0008006" key="3">
    <source>
        <dbReference type="Google" id="ProtNLM"/>
    </source>
</evidence>
<dbReference type="AlphaFoldDB" id="A0A4R5DNS4"/>
<accession>A0A4R5DNS4</accession>
<evidence type="ECO:0000313" key="1">
    <source>
        <dbReference type="EMBL" id="TDE13651.1"/>
    </source>
</evidence>
<organism evidence="1 2">
    <name type="scientific">Dyadobacter psychrotolerans</name>
    <dbReference type="NCBI Taxonomy" id="2541721"/>
    <lineage>
        <taxon>Bacteria</taxon>
        <taxon>Pseudomonadati</taxon>
        <taxon>Bacteroidota</taxon>
        <taxon>Cytophagia</taxon>
        <taxon>Cytophagales</taxon>
        <taxon>Spirosomataceae</taxon>
        <taxon>Dyadobacter</taxon>
    </lineage>
</organism>